<feature type="compositionally biased region" description="Low complexity" evidence="3">
    <location>
        <begin position="1010"/>
        <end position="1033"/>
    </location>
</feature>
<dbReference type="EMBL" id="CAXITT010000525">
    <property type="protein sequence ID" value="CAL1543102.1"/>
    <property type="molecule type" value="Genomic_DNA"/>
</dbReference>
<dbReference type="AlphaFoldDB" id="A0AAV2IEH0"/>
<reference evidence="5 6" key="1">
    <citation type="submission" date="2024-04" db="EMBL/GenBank/DDBJ databases">
        <authorList>
            <consortium name="Genoscope - CEA"/>
            <person name="William W."/>
        </authorList>
    </citation>
    <scope>NUCLEOTIDE SEQUENCE [LARGE SCALE GENOMIC DNA]</scope>
</reference>
<dbReference type="PANTHER" id="PTHR23280:SF4">
    <property type="entry name" value="BAND 4.1-LIKE PROTEIN 4A"/>
    <property type="match status" value="1"/>
</dbReference>
<feature type="compositionally biased region" description="Polar residues" evidence="3">
    <location>
        <begin position="765"/>
        <end position="803"/>
    </location>
</feature>
<evidence type="ECO:0000256" key="3">
    <source>
        <dbReference type="SAM" id="MobiDB-lite"/>
    </source>
</evidence>
<dbReference type="Proteomes" id="UP001497497">
    <property type="component" value="Unassembled WGS sequence"/>
</dbReference>
<dbReference type="InterPro" id="IPR019747">
    <property type="entry name" value="FERM_CS"/>
</dbReference>
<dbReference type="GO" id="GO:0005737">
    <property type="term" value="C:cytoplasm"/>
    <property type="evidence" value="ECO:0007669"/>
    <property type="project" value="UniProtKB-SubCell"/>
</dbReference>
<dbReference type="PROSITE" id="PS50057">
    <property type="entry name" value="FERM_3"/>
    <property type="match status" value="1"/>
</dbReference>
<evidence type="ECO:0000256" key="2">
    <source>
        <dbReference type="ARBA" id="ARBA00022490"/>
    </source>
</evidence>
<dbReference type="GO" id="GO:0031032">
    <property type="term" value="P:actomyosin structure organization"/>
    <property type="evidence" value="ECO:0007669"/>
    <property type="project" value="TreeGrafter"/>
</dbReference>
<dbReference type="InterPro" id="IPR018979">
    <property type="entry name" value="FERM_N"/>
</dbReference>
<dbReference type="InterPro" id="IPR019748">
    <property type="entry name" value="FERM_central"/>
</dbReference>
<feature type="compositionally biased region" description="Basic and acidic residues" evidence="3">
    <location>
        <begin position="713"/>
        <end position="740"/>
    </location>
</feature>
<dbReference type="FunFam" id="2.30.29.30:FF:000002">
    <property type="entry name" value="Band 4.1-like protein 5 isoform 1"/>
    <property type="match status" value="1"/>
</dbReference>
<dbReference type="InterPro" id="IPR035963">
    <property type="entry name" value="FERM_2"/>
</dbReference>
<feature type="compositionally biased region" description="Polar residues" evidence="3">
    <location>
        <begin position="1087"/>
        <end position="1100"/>
    </location>
</feature>
<dbReference type="SUPFAM" id="SSF54236">
    <property type="entry name" value="Ubiquitin-like"/>
    <property type="match status" value="1"/>
</dbReference>
<dbReference type="CDD" id="cd14473">
    <property type="entry name" value="FERM_B-lobe"/>
    <property type="match status" value="1"/>
</dbReference>
<feature type="compositionally biased region" description="Low complexity" evidence="3">
    <location>
        <begin position="613"/>
        <end position="626"/>
    </location>
</feature>
<dbReference type="Gene3D" id="2.30.29.30">
    <property type="entry name" value="Pleckstrin-homology domain (PH domain)/Phosphotyrosine-binding domain (PTB)"/>
    <property type="match status" value="1"/>
</dbReference>
<dbReference type="SUPFAM" id="SSF50729">
    <property type="entry name" value="PH domain-like"/>
    <property type="match status" value="1"/>
</dbReference>
<gene>
    <name evidence="5" type="ORF">GSLYS_00016636001</name>
</gene>
<dbReference type="SMART" id="SM01196">
    <property type="entry name" value="FERM_C"/>
    <property type="match status" value="1"/>
</dbReference>
<dbReference type="InterPro" id="IPR019749">
    <property type="entry name" value="Band_41_domain"/>
</dbReference>
<dbReference type="PRINTS" id="PR00935">
    <property type="entry name" value="BAND41"/>
</dbReference>
<feature type="compositionally biased region" description="Polar residues" evidence="3">
    <location>
        <begin position="431"/>
        <end position="441"/>
    </location>
</feature>
<dbReference type="SMART" id="SM00295">
    <property type="entry name" value="B41"/>
    <property type="match status" value="1"/>
</dbReference>
<dbReference type="FunFam" id="3.10.20.90:FF:000039">
    <property type="entry name" value="Tyrosine-protein phosphatase non-receptor type"/>
    <property type="match status" value="1"/>
</dbReference>
<accession>A0AAV2IEH0</accession>
<feature type="compositionally biased region" description="Polar residues" evidence="3">
    <location>
        <begin position="946"/>
        <end position="964"/>
    </location>
</feature>
<feature type="compositionally biased region" description="Basic and acidic residues" evidence="3">
    <location>
        <begin position="807"/>
        <end position="850"/>
    </location>
</feature>
<dbReference type="GO" id="GO:0005856">
    <property type="term" value="C:cytoskeleton"/>
    <property type="evidence" value="ECO:0007669"/>
    <property type="project" value="TreeGrafter"/>
</dbReference>
<dbReference type="PANTHER" id="PTHR23280">
    <property type="entry name" value="4.1 G PROTEIN"/>
    <property type="match status" value="1"/>
</dbReference>
<proteinExistence type="predicted"/>
<evidence type="ECO:0000313" key="5">
    <source>
        <dbReference type="EMBL" id="CAL1543102.1"/>
    </source>
</evidence>
<feature type="compositionally biased region" description="Basic and acidic residues" evidence="3">
    <location>
        <begin position="750"/>
        <end position="764"/>
    </location>
</feature>
<feature type="region of interest" description="Disordered" evidence="3">
    <location>
        <begin position="411"/>
        <end position="557"/>
    </location>
</feature>
<dbReference type="PROSITE" id="PS00660">
    <property type="entry name" value="FERM_1"/>
    <property type="match status" value="1"/>
</dbReference>
<comment type="subcellular location">
    <subcellularLocation>
        <location evidence="1">Cytoplasm</location>
    </subcellularLocation>
</comment>
<dbReference type="Gene3D" id="1.20.80.10">
    <property type="match status" value="1"/>
</dbReference>
<dbReference type="InterPro" id="IPR029071">
    <property type="entry name" value="Ubiquitin-like_domsf"/>
</dbReference>
<comment type="caution">
    <text evidence="5">The sequence shown here is derived from an EMBL/GenBank/DDBJ whole genome shotgun (WGS) entry which is preliminary data.</text>
</comment>
<feature type="domain" description="FERM" evidence="4">
    <location>
        <begin position="33"/>
        <end position="314"/>
    </location>
</feature>
<evidence type="ECO:0000259" key="4">
    <source>
        <dbReference type="PROSITE" id="PS50057"/>
    </source>
</evidence>
<dbReference type="InterPro" id="IPR018980">
    <property type="entry name" value="FERM_PH-like_C"/>
</dbReference>
<dbReference type="FunFam" id="1.20.80.10:FF:000003">
    <property type="entry name" value="Tyrosine-protein phosphatase non-receptor type 4"/>
    <property type="match status" value="1"/>
</dbReference>
<dbReference type="InterPro" id="IPR014352">
    <property type="entry name" value="FERM/acyl-CoA-bd_prot_sf"/>
</dbReference>
<sequence>MSKGGRFSRLIPKFLRGEVKVKGVSSSTEHKGPACLIIFLDDSEQRATYKANWKGQTLFDVACQMINLLEKDYFGLRFVDDSGQTHWLDLSKSLSSQLKGCSAPHKFYFGVKFYAADPCKLHEEITRYLFFLQVKRDILQGRLPVSFDEVAELCAYSVQSELGDFDPRSHTVGYVSEFSFVPNQTEELEARIASIHRRCVGATPVMAEQRYLEKVKWLEMYGVDLHPVQGESNVEYFLGLTPTGVVVYKQKTKVASYFWPRVTKASHKGKIFTIKVKDKNNEEHVYAFELSTKAACKHLWKCCVEHHAFFSGRSRRLAVTETRLRQQPNVQRSQSRRKPRRSNSDSRLAVEQMYNDQYAQKSRGLVTVMGQPEPVRAPRHRSLPELQGRQSPRSVKSAPWESKLDYGLYTSGHDSPSGYGERKDGKHPSFVSGSDSESGISQRKRYFPNRKGSDNESDASATRRRRRDVDSDSGSEVSFPNSAQNWKKRNTQSEKGTIQRNGHLLYPFHDKENMSHSSIPSLHSAPAGETKQRRRRRRSKSPGNPKRPPEELKQHIEFDLVDTEGMTEDQLRDITYTKVETKANLFRVKYSPKVRQKIWASRRKSFGDADKNSGQTQKTGSSSTLSRQDSYYTDPSGRYVHGSRISGSLSQGRLAGGQEAPPQRPQPMEVQPPLETITPSPRREQNSGYNSSRSYYSPVYTDHRDAGPSYRGGDGEKRNNRTQSDYEHYQSDGHQPDRYRQNQNNRNRLSYHEQPRATKSDYSRQDATQGNKRFSQDPTNQTQSDYSTHNISTQENNRYQQNAPGDGRYRPNPSDDSRYRQKAPDEGRYRQGNPHDDSRYSQGNPHDDSRYSQNDPSRRFQAGQPLQSTDHIGLEKGPATYNASNRGPYDSPDKYKVSTLPRAPVQRPPSYPVRDNSFTAGPRDSHSARDNSFTAVSRDSHPARDNSFTAGSRDSQTHTPSPRYNESVAGGSSGNSTPPRGSMRPGNDTRSTPPRSNSHYFEDRGLPQVSYSGQSGSSSGYGGSQNRQSGSSNASPHEQHRLRSPYTNQYGDRQSGQPNRYGQSPRGPASMANSEPPVSRQGYARSQHPSNYRSDLVTQL</sequence>
<evidence type="ECO:0000313" key="6">
    <source>
        <dbReference type="Proteomes" id="UP001497497"/>
    </source>
</evidence>
<dbReference type="GO" id="GO:0016020">
    <property type="term" value="C:membrane"/>
    <property type="evidence" value="ECO:0007669"/>
    <property type="project" value="UniProtKB-ARBA"/>
</dbReference>
<dbReference type="Pfam" id="PF09380">
    <property type="entry name" value="FERM_C"/>
    <property type="match status" value="1"/>
</dbReference>
<feature type="compositionally biased region" description="Low complexity" evidence="3">
    <location>
        <begin position="686"/>
        <end position="697"/>
    </location>
</feature>
<name>A0AAV2IEH0_LYMST</name>
<evidence type="ECO:0000256" key="1">
    <source>
        <dbReference type="ARBA" id="ARBA00004496"/>
    </source>
</evidence>
<dbReference type="Gene3D" id="3.10.20.90">
    <property type="entry name" value="Phosphatidylinositol 3-kinase Catalytic Subunit, Chain A, domain 1"/>
    <property type="match status" value="1"/>
</dbReference>
<keyword evidence="2" id="KW-0963">Cytoplasm</keyword>
<feature type="compositionally biased region" description="Basic and acidic residues" evidence="3">
    <location>
        <begin position="547"/>
        <end position="557"/>
    </location>
</feature>
<protein>
    <recommendedName>
        <fullName evidence="4">FERM domain-containing protein</fullName>
    </recommendedName>
</protein>
<dbReference type="InterPro" id="IPR011993">
    <property type="entry name" value="PH-like_dom_sf"/>
</dbReference>
<feature type="compositionally biased region" description="Polar residues" evidence="3">
    <location>
        <begin position="988"/>
        <end position="999"/>
    </location>
</feature>
<dbReference type="CDD" id="cd01765">
    <property type="entry name" value="FERM_F0_F1"/>
    <property type="match status" value="1"/>
</dbReference>
<dbReference type="CDD" id="cd13186">
    <property type="entry name" value="FERM_C_NBL4_NBL5"/>
    <property type="match status" value="1"/>
</dbReference>
<dbReference type="SUPFAM" id="SSF47031">
    <property type="entry name" value="Second domain of FERM"/>
    <property type="match status" value="1"/>
</dbReference>
<feature type="compositionally biased region" description="Polar residues" evidence="3">
    <location>
        <begin position="1045"/>
        <end position="1062"/>
    </location>
</feature>
<dbReference type="Pfam" id="PF00373">
    <property type="entry name" value="FERM_M"/>
    <property type="match status" value="1"/>
</dbReference>
<feature type="region of interest" description="Disordered" evidence="3">
    <location>
        <begin position="604"/>
        <end position="1100"/>
    </location>
</feature>
<feature type="region of interest" description="Disordered" evidence="3">
    <location>
        <begin position="320"/>
        <end position="349"/>
    </location>
</feature>
<organism evidence="5 6">
    <name type="scientific">Lymnaea stagnalis</name>
    <name type="common">Great pond snail</name>
    <name type="synonym">Helix stagnalis</name>
    <dbReference type="NCBI Taxonomy" id="6523"/>
    <lineage>
        <taxon>Eukaryota</taxon>
        <taxon>Metazoa</taxon>
        <taxon>Spiralia</taxon>
        <taxon>Lophotrochozoa</taxon>
        <taxon>Mollusca</taxon>
        <taxon>Gastropoda</taxon>
        <taxon>Heterobranchia</taxon>
        <taxon>Euthyneura</taxon>
        <taxon>Panpulmonata</taxon>
        <taxon>Hygrophila</taxon>
        <taxon>Lymnaeoidea</taxon>
        <taxon>Lymnaeidae</taxon>
        <taxon>Lymnaea</taxon>
    </lineage>
</organism>
<dbReference type="Pfam" id="PF09379">
    <property type="entry name" value="FERM_N"/>
    <property type="match status" value="1"/>
</dbReference>
<dbReference type="InterPro" id="IPR000299">
    <property type="entry name" value="FERM_domain"/>
</dbReference>
<feature type="region of interest" description="Disordered" evidence="3">
    <location>
        <begin position="374"/>
        <end position="399"/>
    </location>
</feature>
<keyword evidence="6" id="KW-1185">Reference proteome</keyword>